<keyword evidence="1" id="KW-1133">Transmembrane helix</keyword>
<organism evidence="2">
    <name type="scientific">Tetrahymena thermophila</name>
    <dbReference type="NCBI Taxonomy" id="5911"/>
    <lineage>
        <taxon>Eukaryota</taxon>
        <taxon>Sar</taxon>
        <taxon>Alveolata</taxon>
        <taxon>Ciliophora</taxon>
        <taxon>Intramacronucleata</taxon>
        <taxon>Oligohymenophorea</taxon>
        <taxon>Hymenostomatida</taxon>
        <taxon>Tetrahymenina</taxon>
        <taxon>Tetrahymenidae</taxon>
        <taxon>Tetrahymena</taxon>
    </lineage>
</organism>
<feature type="transmembrane region" description="Helical" evidence="1">
    <location>
        <begin position="88"/>
        <end position="109"/>
    </location>
</feature>
<keyword evidence="3" id="KW-0002">3D-structure</keyword>
<keyword evidence="1" id="KW-0812">Transmembrane</keyword>
<evidence type="ECO:0000313" key="2">
    <source>
        <dbReference type="EMBL" id="AAK77565.1"/>
    </source>
</evidence>
<protein>
    <submittedName>
        <fullName evidence="2">Ribosomal protein S3</fullName>
    </submittedName>
</protein>
<reference evidence="2" key="1">
    <citation type="journal article" date="2003" name="Nucleic Acids Res.">
        <title>Complete sequence of the mitochondrial genome of Tetrahymena thermophila and comparative methods for identifying highly divergent genes.</title>
        <authorList>
            <person name="Brunk C.F."/>
            <person name="Lee L.C."/>
            <person name="Tran A.B."/>
            <person name="Li J."/>
        </authorList>
    </citation>
    <scope>NUCLEOTIDE SEQUENCE</scope>
    <source>
        <strain evidence="2">SB210</strain>
    </source>
</reference>
<dbReference type="GeneID" id="25026389"/>
<keyword evidence="2" id="KW-0687">Ribonucleoprotein</keyword>
<accession>Q951B8</accession>
<evidence type="ECO:0000256" key="1">
    <source>
        <dbReference type="SAM" id="Phobius"/>
    </source>
</evidence>
<dbReference type="PDB" id="6Z1P">
    <property type="method" value="EM"/>
    <property type="resolution" value="3.70 A"/>
    <property type="chains" value="BX=1-151"/>
</dbReference>
<keyword evidence="2" id="KW-0496">Mitochondrion</keyword>
<dbReference type="KEGG" id="tet:TepyoMp05"/>
<dbReference type="RefSeq" id="NP_149368.1">
    <property type="nucleotide sequence ID" value="NC_003029.1"/>
</dbReference>
<geneLocation type="mitochondrion" evidence="2"/>
<reference evidence="3" key="2">
    <citation type="journal article" date="2020" name="Elife">
        <title>Ciliate mitoribosome illuminates evolutionary steps of mitochondrial translation.</title>
        <authorList>
            <person name="Tobiasson V."/>
            <person name="Amunts A."/>
        </authorList>
    </citation>
    <scope>STRUCTURE BY ELECTRON MICROSCOPY (3.70 ANGSTROMS)</scope>
</reference>
<dbReference type="GO" id="GO:0005840">
    <property type="term" value="C:ribosome"/>
    <property type="evidence" value="ECO:0007669"/>
    <property type="project" value="UniProtKB-KW"/>
</dbReference>
<dbReference type="AlphaFoldDB" id="Q951B8"/>
<gene>
    <name evidence="2" type="primary">rps3</name>
</gene>
<keyword evidence="1" id="KW-0472">Membrane</keyword>
<proteinExistence type="evidence at protein level"/>
<sequence>MGLKSLPMLNKSGISMYWHNIWDSIKLYKKYSLSFLFLNEVINHFLNENLYYYCIMKIRPTDPRLKGFRGNKSININKIKKSWNMRHFYLGKILFLKYQGWVLVLINYYCSRRNKLYINYKSFKAFKKIAKSFRQGVTSYVYKMDKYKFKF</sequence>
<dbReference type="EMDB" id="EMD-11032"/>
<evidence type="ECO:0007829" key="3">
    <source>
        <dbReference type="PDB" id="6Z1P"/>
    </source>
</evidence>
<keyword evidence="2" id="KW-0689">Ribosomal protein</keyword>
<name>Q951B8_TETTH</name>
<dbReference type="EMBL" id="AF396436">
    <property type="protein sequence ID" value="AAK77565.1"/>
    <property type="molecule type" value="Genomic_DNA"/>
</dbReference>